<dbReference type="AlphaFoldDB" id="A0A7S4UE75"/>
<keyword evidence="1" id="KW-0732">Signal</keyword>
<dbReference type="EMBL" id="HBKN01050826">
    <property type="protein sequence ID" value="CAE2341646.1"/>
    <property type="molecule type" value="Transcribed_RNA"/>
</dbReference>
<evidence type="ECO:0000313" key="2">
    <source>
        <dbReference type="EMBL" id="CAE2341646.1"/>
    </source>
</evidence>
<reference evidence="2" key="1">
    <citation type="submission" date="2021-01" db="EMBL/GenBank/DDBJ databases">
        <authorList>
            <person name="Corre E."/>
            <person name="Pelletier E."/>
            <person name="Niang G."/>
            <person name="Scheremetjew M."/>
            <person name="Finn R."/>
            <person name="Kale V."/>
            <person name="Holt S."/>
            <person name="Cochrane G."/>
            <person name="Meng A."/>
            <person name="Brown T."/>
            <person name="Cohen L."/>
        </authorList>
    </citation>
    <scope>NUCLEOTIDE SEQUENCE</scope>
    <source>
        <strain evidence="2">CCMP 2712</strain>
    </source>
</reference>
<name>A0A7S4UE75_GUITH</name>
<protein>
    <recommendedName>
        <fullName evidence="3">Right handed beta helix domain-containing protein</fullName>
    </recommendedName>
</protein>
<feature type="signal peptide" evidence="1">
    <location>
        <begin position="1"/>
        <end position="30"/>
    </location>
</feature>
<accession>A0A7S4UE75</accession>
<gene>
    <name evidence="2" type="ORF">GTHE00462_LOCUS39642</name>
</gene>
<proteinExistence type="predicted"/>
<sequence length="614" mass="68415">MPACFSCFPRLTRAHAVTVMALLLVMPSSSNFFAAPSLPSKTLLPQGSTQTMCMLRLRGGKGGRVGESETSEKDRPISPEDVAMMERFMEDPNPMGFTSEMGEDVDPDMKGIVDYDDDPGWNIMGIREKNEFKLEEGDDRIIVPDAINSVQAGVRIAEFIQRDTGSVPTLYVRAGDYKWQGTIYLTQLHYVDMPPWSRIANGEINNSSKHLIFESPVPAECAELKPVKLKLSGEAGTLLWGCWIFDEGASGTIRDIQLLKNVGQNMSLATVEVLGPSVSFESCGIRSVGGVCLRAAERGSVRLLECELGGLEESSTTSCWGTITVQDHGECFVSRCSQSYGNNYSMAMLVSEEGVLELTDCLLSKFSIGMSFTGRSRVVIERCNVSEMDIGALLYAIDPDYEENNPKVRISSCSFASALWCSPERPKDLEVHNNVVAMDAAGLANSYENNQERWEQAREELEAMDMKESDFRLKTRKDGTLDGESMLKMVEKIKRVRKILHSPLEEGEAESDDTLEQVAQSMIKDVEGKDLIEDLEALDTSDSSVENSPYLQSARRTKHRELISRIMERSKTYLHLLDKIPPGMENDSLRLNKKELKKLCEDCTRFIEDIDKGD</sequence>
<evidence type="ECO:0000256" key="1">
    <source>
        <dbReference type="SAM" id="SignalP"/>
    </source>
</evidence>
<organism evidence="2">
    <name type="scientific">Guillardia theta</name>
    <name type="common">Cryptophyte</name>
    <name type="synonym">Cryptomonas phi</name>
    <dbReference type="NCBI Taxonomy" id="55529"/>
    <lineage>
        <taxon>Eukaryota</taxon>
        <taxon>Cryptophyceae</taxon>
        <taxon>Pyrenomonadales</taxon>
        <taxon>Geminigeraceae</taxon>
        <taxon>Guillardia</taxon>
    </lineage>
</organism>
<evidence type="ECO:0008006" key="3">
    <source>
        <dbReference type="Google" id="ProtNLM"/>
    </source>
</evidence>
<feature type="chain" id="PRO_5031554921" description="Right handed beta helix domain-containing protein" evidence="1">
    <location>
        <begin position="31"/>
        <end position="614"/>
    </location>
</feature>